<proteinExistence type="inferred from homology"/>
<accession>A0AA38CGV7</accession>
<comment type="caution">
    <text evidence="3">The sequence shown here is derived from an EMBL/GenBank/DDBJ whole genome shotgun (WGS) entry which is preliminary data.</text>
</comment>
<evidence type="ECO:0000256" key="2">
    <source>
        <dbReference type="ARBA" id="ARBA00023002"/>
    </source>
</evidence>
<name>A0AA38CGV7_TAXCH</name>
<comment type="similarity">
    <text evidence="1">Belongs to the oxygen-dependent FAD-linked oxidoreductase family.</text>
</comment>
<evidence type="ECO:0000256" key="1">
    <source>
        <dbReference type="ARBA" id="ARBA00005466"/>
    </source>
</evidence>
<dbReference type="GO" id="GO:0050660">
    <property type="term" value="F:flavin adenine dinucleotide binding"/>
    <property type="evidence" value="ECO:0007669"/>
    <property type="project" value="InterPro"/>
</dbReference>
<dbReference type="PANTHER" id="PTHR13878">
    <property type="entry name" value="GULONOLACTONE OXIDASE"/>
    <property type="match status" value="1"/>
</dbReference>
<evidence type="ECO:0000313" key="4">
    <source>
        <dbReference type="Proteomes" id="UP000824469"/>
    </source>
</evidence>
<dbReference type="AlphaFoldDB" id="A0AA38CGV7"/>
<sequence>MMWMGIVNSFSAGKGGGGATGIWYHVSKFPQCLSLAIDLVPTLKKNYGIRFEKAEKIGFGLLPSPEDLVVDGEKKSFFTGCGDGWIKWVWIHGKGDKQPVENRAFVGGQTLGVALGPNQELIVCELTQTNSSCLASSSHNEKDETGEAIKCSPDQREDLFYAILGGLGQYGIITKARIMLQKAPDM</sequence>
<gene>
    <name evidence="3" type="ORF">KI387_030588</name>
</gene>
<dbReference type="InterPro" id="IPR036318">
    <property type="entry name" value="FAD-bd_PCMH-like_sf"/>
</dbReference>
<protein>
    <submittedName>
        <fullName evidence="3">Uncharacterized protein</fullName>
    </submittedName>
</protein>
<dbReference type="InterPro" id="IPR016169">
    <property type="entry name" value="FAD-bd_PCMH_sub2"/>
</dbReference>
<keyword evidence="4" id="KW-1185">Reference proteome</keyword>
<dbReference type="SUPFAM" id="SSF56176">
    <property type="entry name" value="FAD-binding/transporter-associated domain-like"/>
    <property type="match status" value="1"/>
</dbReference>
<organism evidence="3 4">
    <name type="scientific">Taxus chinensis</name>
    <name type="common">Chinese yew</name>
    <name type="synonym">Taxus wallichiana var. chinensis</name>
    <dbReference type="NCBI Taxonomy" id="29808"/>
    <lineage>
        <taxon>Eukaryota</taxon>
        <taxon>Viridiplantae</taxon>
        <taxon>Streptophyta</taxon>
        <taxon>Embryophyta</taxon>
        <taxon>Tracheophyta</taxon>
        <taxon>Spermatophyta</taxon>
        <taxon>Pinopsida</taxon>
        <taxon>Pinidae</taxon>
        <taxon>Conifers II</taxon>
        <taxon>Cupressales</taxon>
        <taxon>Taxaceae</taxon>
        <taxon>Taxus</taxon>
    </lineage>
</organism>
<evidence type="ECO:0000313" key="3">
    <source>
        <dbReference type="EMBL" id="KAH9298906.1"/>
    </source>
</evidence>
<dbReference type="EMBL" id="JAHRHJ020000010">
    <property type="protein sequence ID" value="KAH9298906.1"/>
    <property type="molecule type" value="Genomic_DNA"/>
</dbReference>
<dbReference type="GO" id="GO:0016491">
    <property type="term" value="F:oxidoreductase activity"/>
    <property type="evidence" value="ECO:0007669"/>
    <property type="project" value="UniProtKB-KW"/>
</dbReference>
<reference evidence="3 4" key="1">
    <citation type="journal article" date="2021" name="Nat. Plants">
        <title>The Taxus genome provides insights into paclitaxel biosynthesis.</title>
        <authorList>
            <person name="Xiong X."/>
            <person name="Gou J."/>
            <person name="Liao Q."/>
            <person name="Li Y."/>
            <person name="Zhou Q."/>
            <person name="Bi G."/>
            <person name="Li C."/>
            <person name="Du R."/>
            <person name="Wang X."/>
            <person name="Sun T."/>
            <person name="Guo L."/>
            <person name="Liang H."/>
            <person name="Lu P."/>
            <person name="Wu Y."/>
            <person name="Zhang Z."/>
            <person name="Ro D.K."/>
            <person name="Shang Y."/>
            <person name="Huang S."/>
            <person name="Yan J."/>
        </authorList>
    </citation>
    <scope>NUCLEOTIDE SEQUENCE [LARGE SCALE GENOMIC DNA]</scope>
    <source>
        <strain evidence="3">Ta-2019</strain>
    </source>
</reference>
<dbReference type="PANTHER" id="PTHR13878:SF53">
    <property type="entry name" value="CYTOKININ DEHYDROGENASE 6"/>
    <property type="match status" value="1"/>
</dbReference>
<dbReference type="InterPro" id="IPR050432">
    <property type="entry name" value="FAD-linked_Oxidoreductases_BP"/>
</dbReference>
<dbReference type="Proteomes" id="UP000824469">
    <property type="component" value="Unassembled WGS sequence"/>
</dbReference>
<feature type="non-terminal residue" evidence="3">
    <location>
        <position position="1"/>
    </location>
</feature>
<dbReference type="Gene3D" id="3.30.465.10">
    <property type="match status" value="1"/>
</dbReference>
<keyword evidence="2" id="KW-0560">Oxidoreductase</keyword>